<reference evidence="2" key="1">
    <citation type="submission" date="2019-06" db="EMBL/GenBank/DDBJ databases">
        <title>Complete Genome Sequence of Serratia marcescens Myophage MyoSmar.</title>
        <authorList>
            <person name="Cooper S."/>
            <person name="Nguyen Q."/>
            <person name="Newkirk H."/>
            <person name="Liu M."/>
            <person name="Cahill J."/>
            <person name="Ramsey J."/>
        </authorList>
    </citation>
    <scope>NUCLEOTIDE SEQUENCE [LARGE SCALE GENOMIC DNA]</scope>
</reference>
<protein>
    <submittedName>
        <fullName evidence="1">Uncharacterized protein</fullName>
    </submittedName>
</protein>
<sequence length="86" mass="10034">MQNVEFVKTEKRYGGESFRAIVYVADQQDGWSIIHDIFEADKVEILVQHLDRRDVKDIKVSGRIVINPFKTDKALSKQIKRAMELK</sequence>
<keyword evidence="2" id="KW-1185">Reference proteome</keyword>
<dbReference type="EMBL" id="MN062189">
    <property type="protein sequence ID" value="QEG09549.1"/>
    <property type="molecule type" value="Genomic_DNA"/>
</dbReference>
<dbReference type="Proteomes" id="UP000322680">
    <property type="component" value="Segment"/>
</dbReference>
<evidence type="ECO:0000313" key="2">
    <source>
        <dbReference type="Proteomes" id="UP000322680"/>
    </source>
</evidence>
<proteinExistence type="predicted"/>
<evidence type="ECO:0000313" key="1">
    <source>
        <dbReference type="EMBL" id="QEG09549.1"/>
    </source>
</evidence>
<accession>A0A5B9N7I9</accession>
<name>A0A5B9N7I9_9CAUD</name>
<gene>
    <name evidence="1" type="ORF">CPT_MyoSmar_100</name>
</gene>
<organism evidence="1 2">
    <name type="scientific">Serratia phage MyoSmar</name>
    <dbReference type="NCBI Taxonomy" id="2596673"/>
    <lineage>
        <taxon>Viruses</taxon>
        <taxon>Duplodnaviria</taxon>
        <taxon>Heunggongvirae</taxon>
        <taxon>Uroviricota</taxon>
        <taxon>Caudoviricetes</taxon>
        <taxon>Lindbergviridae</taxon>
        <taxon>Myosmarvirus</taxon>
        <taxon>Myosmarvirus myosmar</taxon>
    </lineage>
</organism>